<dbReference type="EMBL" id="JACMSC010000001">
    <property type="protein sequence ID" value="KAG6539210.1"/>
    <property type="molecule type" value="Genomic_DNA"/>
</dbReference>
<protein>
    <submittedName>
        <fullName evidence="2">Uncharacterized protein</fullName>
    </submittedName>
</protein>
<dbReference type="PANTHER" id="PTHR35721:SF1">
    <property type="entry name" value="UREIDOGLYCOLATE HYDROLASE"/>
    <property type="match status" value="1"/>
</dbReference>
<accession>A0A8J5IP33</accession>
<proteinExistence type="predicted"/>
<organism evidence="2 3">
    <name type="scientific">Zingiber officinale</name>
    <name type="common">Ginger</name>
    <name type="synonym">Amomum zingiber</name>
    <dbReference type="NCBI Taxonomy" id="94328"/>
    <lineage>
        <taxon>Eukaryota</taxon>
        <taxon>Viridiplantae</taxon>
        <taxon>Streptophyta</taxon>
        <taxon>Embryophyta</taxon>
        <taxon>Tracheophyta</taxon>
        <taxon>Spermatophyta</taxon>
        <taxon>Magnoliopsida</taxon>
        <taxon>Liliopsida</taxon>
        <taxon>Zingiberales</taxon>
        <taxon>Zingiberaceae</taxon>
        <taxon>Zingiber</taxon>
    </lineage>
</organism>
<gene>
    <name evidence="2" type="ORF">ZIOFF_004363</name>
</gene>
<dbReference type="SUPFAM" id="SSF51182">
    <property type="entry name" value="RmlC-like cupins"/>
    <property type="match status" value="1"/>
</dbReference>
<comment type="caution">
    <text evidence="2">The sequence shown here is derived from an EMBL/GenBank/DDBJ whole genome shotgun (WGS) entry which is preliminary data.</text>
</comment>
<feature type="compositionally biased region" description="Low complexity" evidence="1">
    <location>
        <begin position="453"/>
        <end position="472"/>
    </location>
</feature>
<dbReference type="InterPro" id="IPR011051">
    <property type="entry name" value="RmlC_Cupin_sf"/>
</dbReference>
<dbReference type="InterPro" id="IPR024060">
    <property type="entry name" value="Ureidoglycolate_lyase_dom_sf"/>
</dbReference>
<evidence type="ECO:0000313" key="3">
    <source>
        <dbReference type="Proteomes" id="UP000734854"/>
    </source>
</evidence>
<sequence>MLSELTDTFNYYDDDRADKAHNDLTTAGLEDSDVDQMHSTLSPSSPTIITLKPVEATPENFAPFGQVIPASSDKDRFGPQDAQLELHRGIPRLYIMKLEDQPLKFPSITHHASVTQCLGSIGGDEWYLGVAKPSVLKESEIGNEDGRKPIKACCGHYYIPPNPNEVCVFRFSGSKFVKLNVGTWHAGPLFKKKSMDFYNLELSDTNFNSYYKDRRFSFAMVKSASYAVFLSVVDHTPYDFRMNDNVVLKVRRNPSDSPLESHLIYPEKAGLTSDSWSFSVIALALSCKGKLKSSLLINCTETSPHSYGGSATIKRCSLRRCHRLPPPPLRSAPESDGSPPQRPPHLLLLPEGRTLLGFDDVGSVLGSCGHCGYALNLSSSDRDTANIGAEYGKSIRKGVVSFAAIDESRFTHADELLCLPFFRSPRSWGLRRRRTRLLCRGCGHLIGTYDNGSDAVSSPSGGSSSESNDAENTSGSFRRYKIRIGTLQPSDDDAGAAFFS</sequence>
<dbReference type="Pfam" id="PF24046">
    <property type="entry name" value="At4g08330"/>
    <property type="match status" value="1"/>
</dbReference>
<dbReference type="Gene3D" id="2.60.120.480">
    <property type="entry name" value="Ureidoglycolate hydrolase"/>
    <property type="match status" value="1"/>
</dbReference>
<evidence type="ECO:0000313" key="2">
    <source>
        <dbReference type="EMBL" id="KAG6539210.1"/>
    </source>
</evidence>
<reference evidence="2 3" key="1">
    <citation type="submission" date="2020-08" db="EMBL/GenBank/DDBJ databases">
        <title>Plant Genome Project.</title>
        <authorList>
            <person name="Zhang R.-G."/>
        </authorList>
    </citation>
    <scope>NUCLEOTIDE SEQUENCE [LARGE SCALE GENOMIC DNA]</scope>
    <source>
        <tissue evidence="2">Rhizome</tissue>
    </source>
</reference>
<dbReference type="Proteomes" id="UP000734854">
    <property type="component" value="Unassembled WGS sequence"/>
</dbReference>
<dbReference type="PANTHER" id="PTHR35721">
    <property type="entry name" value="UREIDOGLYCOLATE HYDROLASE"/>
    <property type="match status" value="1"/>
</dbReference>
<dbReference type="AlphaFoldDB" id="A0A8J5IP33"/>
<feature type="region of interest" description="Disordered" evidence="1">
    <location>
        <begin position="453"/>
        <end position="474"/>
    </location>
</feature>
<keyword evidence="3" id="KW-1185">Reference proteome</keyword>
<evidence type="ECO:0000256" key="1">
    <source>
        <dbReference type="SAM" id="MobiDB-lite"/>
    </source>
</evidence>
<name>A0A8J5IP33_ZINOF</name>
<dbReference type="InterPro" id="IPR045282">
    <property type="entry name" value="At4g08330-like"/>
</dbReference>
<dbReference type="GO" id="GO:0004848">
    <property type="term" value="F:ureidoglycolate hydrolase activity"/>
    <property type="evidence" value="ECO:0007669"/>
    <property type="project" value="InterPro"/>
</dbReference>